<dbReference type="GO" id="GO:0005509">
    <property type="term" value="F:calcium ion binding"/>
    <property type="evidence" value="ECO:0007669"/>
    <property type="project" value="InterPro"/>
</dbReference>
<protein>
    <submittedName>
        <fullName evidence="2">Uncharacterized protein</fullName>
    </submittedName>
</protein>
<dbReference type="Gene3D" id="1.10.238.10">
    <property type="entry name" value="EF-hand"/>
    <property type="match status" value="1"/>
</dbReference>
<proteinExistence type="predicted"/>
<dbReference type="PROSITE" id="PS50222">
    <property type="entry name" value="EF_HAND_2"/>
    <property type="match status" value="1"/>
</dbReference>
<dbReference type="PROSITE" id="PS00018">
    <property type="entry name" value="EF_HAND_1"/>
    <property type="match status" value="1"/>
</dbReference>
<accession>N1R179</accession>
<sequence length="359" mass="40026">MAGRRWLLWPRGTTVEQFKEWLKQFDVDGDGRISKAELRQAIRRRGCWFATLRAGRALRHADRDFAQKALGMKISACRRTTMAASDGAGAHLGRAPSQDFTTVMDKRRLKLGKTTMSGADRACLWWDGDSEDKVYGSKEVKRETSHVKGIYYLVSSNQVLLVFFHGMAYVTTNYGATRGSRTLCHTEMGMAMPALMPSAVGESITVNNGSSDLSRSFSMSSSGDTNSNIMFFTPGSKKAKVLIDSDDGMVTSLSKIESQVGQASHERRARNSKRLRRLQDLVPNMDKIFAHVLRGTRPSWFCAHILRGTGPSWLSAHILRGIGQAEIQKGFTYLKKAYRNGPSILSTPTETLRVHMYMA</sequence>
<dbReference type="SUPFAM" id="SSF47473">
    <property type="entry name" value="EF-hand"/>
    <property type="match status" value="1"/>
</dbReference>
<evidence type="ECO:0000256" key="1">
    <source>
        <dbReference type="ARBA" id="ARBA00022837"/>
    </source>
</evidence>
<organism evidence="2">
    <name type="scientific">Aegilops tauschii</name>
    <name type="common">Tausch's goatgrass</name>
    <name type="synonym">Aegilops squarrosa</name>
    <dbReference type="NCBI Taxonomy" id="37682"/>
    <lineage>
        <taxon>Eukaryota</taxon>
        <taxon>Viridiplantae</taxon>
        <taxon>Streptophyta</taxon>
        <taxon>Embryophyta</taxon>
        <taxon>Tracheophyta</taxon>
        <taxon>Spermatophyta</taxon>
        <taxon>Magnoliopsida</taxon>
        <taxon>Liliopsida</taxon>
        <taxon>Poales</taxon>
        <taxon>Poaceae</taxon>
        <taxon>BOP clade</taxon>
        <taxon>Pooideae</taxon>
        <taxon>Triticodae</taxon>
        <taxon>Triticeae</taxon>
        <taxon>Triticinae</taxon>
        <taxon>Aegilops</taxon>
    </lineage>
</organism>
<reference evidence="2" key="1">
    <citation type="submission" date="2015-06" db="UniProtKB">
        <authorList>
            <consortium name="EnsemblPlants"/>
        </authorList>
    </citation>
    <scope>IDENTIFICATION</scope>
</reference>
<dbReference type="InterPro" id="IPR011992">
    <property type="entry name" value="EF-hand-dom_pair"/>
</dbReference>
<dbReference type="AlphaFoldDB" id="N1R179"/>
<dbReference type="Pfam" id="PF13202">
    <property type="entry name" value="EF-hand_5"/>
    <property type="match status" value="1"/>
</dbReference>
<evidence type="ECO:0000313" key="2">
    <source>
        <dbReference type="EnsemblPlants" id="EMT16064"/>
    </source>
</evidence>
<name>N1R179_AEGTA</name>
<dbReference type="InterPro" id="IPR018247">
    <property type="entry name" value="EF_Hand_1_Ca_BS"/>
</dbReference>
<dbReference type="InterPro" id="IPR002048">
    <property type="entry name" value="EF_hand_dom"/>
</dbReference>
<keyword evidence="1" id="KW-0106">Calcium</keyword>
<dbReference type="EnsemblPlants" id="EMT16064">
    <property type="protein sequence ID" value="EMT16064"/>
    <property type="gene ID" value="F775_00566"/>
</dbReference>
<dbReference type="SMART" id="SM00054">
    <property type="entry name" value="EFh"/>
    <property type="match status" value="1"/>
</dbReference>